<dbReference type="GO" id="GO:0006508">
    <property type="term" value="P:proteolysis"/>
    <property type="evidence" value="ECO:0007669"/>
    <property type="project" value="UniProtKB-KW"/>
</dbReference>
<keyword evidence="10" id="KW-1185">Reference proteome</keyword>
<dbReference type="FunFam" id="3.10.170.20:FF:000003">
    <property type="entry name" value="GP63-like"/>
    <property type="match status" value="1"/>
</dbReference>
<dbReference type="RefSeq" id="XP_001324216.1">
    <property type="nucleotide sequence ID" value="XM_001324181.1"/>
</dbReference>
<dbReference type="SMR" id="A2E5S3"/>
<dbReference type="PANTHER" id="PTHR10942">
    <property type="entry name" value="LEISHMANOLYSIN-LIKE PEPTIDASE"/>
    <property type="match status" value="1"/>
</dbReference>
<dbReference type="KEGG" id="tva:4769953"/>
<evidence type="ECO:0000256" key="8">
    <source>
        <dbReference type="PIRSR" id="PIRSR601577-2"/>
    </source>
</evidence>
<feature type="binding site" evidence="8">
    <location>
        <position position="196"/>
    </location>
    <ligand>
        <name>Zn(2+)</name>
        <dbReference type="ChEBI" id="CHEBI:29105"/>
        <note>catalytic</note>
    </ligand>
</feature>
<reference evidence="9" key="1">
    <citation type="submission" date="2006-10" db="EMBL/GenBank/DDBJ databases">
        <authorList>
            <person name="Amadeo P."/>
            <person name="Zhao Q."/>
            <person name="Wortman J."/>
            <person name="Fraser-Liggett C."/>
            <person name="Carlton J."/>
        </authorList>
    </citation>
    <scope>NUCLEOTIDE SEQUENCE</scope>
    <source>
        <strain evidence="9">G3</strain>
    </source>
</reference>
<comment type="similarity">
    <text evidence="1">Belongs to the peptidase M8 family.</text>
</comment>
<evidence type="ECO:0000256" key="4">
    <source>
        <dbReference type="ARBA" id="ARBA00022801"/>
    </source>
</evidence>
<dbReference type="InterPro" id="IPR001577">
    <property type="entry name" value="Peptidase_M8"/>
</dbReference>
<dbReference type="SUPFAM" id="SSF55486">
    <property type="entry name" value="Metalloproteases ('zincins'), catalytic domain"/>
    <property type="match status" value="1"/>
</dbReference>
<comment type="cofactor">
    <cofactor evidence="8">
        <name>Zn(2+)</name>
        <dbReference type="ChEBI" id="CHEBI:29105"/>
    </cofactor>
    <text evidence="8">Binds 1 zinc ion per subunit.</text>
</comment>
<protein>
    <submittedName>
        <fullName evidence="9">GP63-like</fullName>
    </submittedName>
</protein>
<reference evidence="9" key="2">
    <citation type="journal article" date="2007" name="Science">
        <title>Draft genome sequence of the sexually transmitted pathogen Trichomonas vaginalis.</title>
        <authorList>
            <person name="Carlton J.M."/>
            <person name="Hirt R.P."/>
            <person name="Silva J.C."/>
            <person name="Delcher A.L."/>
            <person name="Schatz M."/>
            <person name="Zhao Q."/>
            <person name="Wortman J.R."/>
            <person name="Bidwell S.L."/>
            <person name="Alsmark U.C.M."/>
            <person name="Besteiro S."/>
            <person name="Sicheritz-Ponten T."/>
            <person name="Noel C.J."/>
            <person name="Dacks J.B."/>
            <person name="Foster P.G."/>
            <person name="Simillion C."/>
            <person name="Van de Peer Y."/>
            <person name="Miranda-Saavedra D."/>
            <person name="Barton G.J."/>
            <person name="Westrop G.D."/>
            <person name="Mueller S."/>
            <person name="Dessi D."/>
            <person name="Fiori P.L."/>
            <person name="Ren Q."/>
            <person name="Paulsen I."/>
            <person name="Zhang H."/>
            <person name="Bastida-Corcuera F.D."/>
            <person name="Simoes-Barbosa A."/>
            <person name="Brown M.T."/>
            <person name="Hayes R.D."/>
            <person name="Mukherjee M."/>
            <person name="Okumura C.Y."/>
            <person name="Schneider R."/>
            <person name="Smith A.J."/>
            <person name="Vanacova S."/>
            <person name="Villalvazo M."/>
            <person name="Haas B.J."/>
            <person name="Pertea M."/>
            <person name="Feldblyum T.V."/>
            <person name="Utterback T.R."/>
            <person name="Shu C.L."/>
            <person name="Osoegawa K."/>
            <person name="de Jong P.J."/>
            <person name="Hrdy I."/>
            <person name="Horvathova L."/>
            <person name="Zubacova Z."/>
            <person name="Dolezal P."/>
            <person name="Malik S.B."/>
            <person name="Logsdon J.M. Jr."/>
            <person name="Henze K."/>
            <person name="Gupta A."/>
            <person name="Wang C.C."/>
            <person name="Dunne R.L."/>
            <person name="Upcroft J.A."/>
            <person name="Upcroft P."/>
            <person name="White O."/>
            <person name="Salzberg S.L."/>
            <person name="Tang P."/>
            <person name="Chiu C.-H."/>
            <person name="Lee Y.-S."/>
            <person name="Embley T.M."/>
            <person name="Coombs G.H."/>
            <person name="Mottram J.C."/>
            <person name="Tachezy J."/>
            <person name="Fraser-Liggett C.M."/>
            <person name="Johnson P.J."/>
        </authorList>
    </citation>
    <scope>NUCLEOTIDE SEQUENCE [LARGE SCALE GENOMIC DNA]</scope>
    <source>
        <strain evidence="9">G3</strain>
    </source>
</reference>
<evidence type="ECO:0000256" key="1">
    <source>
        <dbReference type="ARBA" id="ARBA00005860"/>
    </source>
</evidence>
<accession>A2E5S3</accession>
<keyword evidence="2" id="KW-0645">Protease</keyword>
<sequence>MSLVLTTILAYRCNYAERMKNFKNTGKRIGLVNKISSKWRPIRITLNYDIIEGKEYDPMSCKRVGQQINDPYEGNIICEEQDIINKKQILAIKGTINNVVRFLTNAVKVQSLLEPIITEYNNVTRIYNDTDFVINVSYKFSHTFAAAATVDQIDEIYSRPIIGMIYFNPRETPNEVVNKNDWNNGLFYTVLHEITHALGFSSNLYEFYHPHENPETYKNITC</sequence>
<evidence type="ECO:0000256" key="6">
    <source>
        <dbReference type="ARBA" id="ARBA00023049"/>
    </source>
</evidence>
<dbReference type="GO" id="GO:0046872">
    <property type="term" value="F:metal ion binding"/>
    <property type="evidence" value="ECO:0007669"/>
    <property type="project" value="UniProtKB-KW"/>
</dbReference>
<evidence type="ECO:0000313" key="10">
    <source>
        <dbReference type="Proteomes" id="UP000001542"/>
    </source>
</evidence>
<organism evidence="9 10">
    <name type="scientific">Trichomonas vaginalis (strain ATCC PRA-98 / G3)</name>
    <dbReference type="NCBI Taxonomy" id="412133"/>
    <lineage>
        <taxon>Eukaryota</taxon>
        <taxon>Metamonada</taxon>
        <taxon>Parabasalia</taxon>
        <taxon>Trichomonadida</taxon>
        <taxon>Trichomonadidae</taxon>
        <taxon>Trichomonas</taxon>
    </lineage>
</organism>
<evidence type="ECO:0000256" key="7">
    <source>
        <dbReference type="PIRSR" id="PIRSR601577-1"/>
    </source>
</evidence>
<dbReference type="InParanoid" id="A2E5S3"/>
<dbReference type="Proteomes" id="UP000001542">
    <property type="component" value="Unassembled WGS sequence"/>
</dbReference>
<evidence type="ECO:0000256" key="3">
    <source>
        <dbReference type="ARBA" id="ARBA00022723"/>
    </source>
</evidence>
<keyword evidence="4" id="KW-0378">Hydrolase</keyword>
<name>A2E5S3_TRIV3</name>
<proteinExistence type="inferred from homology"/>
<keyword evidence="3 8" id="KW-0479">Metal-binding</keyword>
<dbReference type="OrthoDB" id="527990at2759"/>
<keyword evidence="6 8" id="KW-0482">Metalloprotease</keyword>
<dbReference type="AlphaFoldDB" id="A2E5S3"/>
<dbReference type="PANTHER" id="PTHR10942:SF0">
    <property type="entry name" value="LEISHMANOLYSIN-LIKE PEPTIDASE"/>
    <property type="match status" value="1"/>
</dbReference>
<dbReference type="EMBL" id="DS113309">
    <property type="protein sequence ID" value="EAY11993.1"/>
    <property type="molecule type" value="Genomic_DNA"/>
</dbReference>
<dbReference type="GO" id="GO:0016020">
    <property type="term" value="C:membrane"/>
    <property type="evidence" value="ECO:0007669"/>
    <property type="project" value="InterPro"/>
</dbReference>
<dbReference type="Gene3D" id="3.10.170.20">
    <property type="match status" value="1"/>
</dbReference>
<feature type="active site" evidence="7">
    <location>
        <position position="193"/>
    </location>
</feature>
<keyword evidence="5 8" id="KW-0862">Zinc</keyword>
<evidence type="ECO:0000313" key="9">
    <source>
        <dbReference type="EMBL" id="EAY11993.1"/>
    </source>
</evidence>
<evidence type="ECO:0000256" key="2">
    <source>
        <dbReference type="ARBA" id="ARBA00022670"/>
    </source>
</evidence>
<dbReference type="GO" id="GO:0007155">
    <property type="term" value="P:cell adhesion"/>
    <property type="evidence" value="ECO:0007669"/>
    <property type="project" value="InterPro"/>
</dbReference>
<feature type="binding site" evidence="8">
    <location>
        <position position="192"/>
    </location>
    <ligand>
        <name>Zn(2+)</name>
        <dbReference type="ChEBI" id="CHEBI:29105"/>
        <note>catalytic</note>
    </ligand>
</feature>
<dbReference type="GO" id="GO:0004222">
    <property type="term" value="F:metalloendopeptidase activity"/>
    <property type="evidence" value="ECO:0007669"/>
    <property type="project" value="InterPro"/>
</dbReference>
<dbReference type="Pfam" id="PF01457">
    <property type="entry name" value="Peptidase_M8"/>
    <property type="match status" value="1"/>
</dbReference>
<gene>
    <name evidence="9" type="ORF">TVAG_271760</name>
</gene>
<dbReference type="VEuPathDB" id="TrichDB:TVAGG3_0257070"/>
<evidence type="ECO:0000256" key="5">
    <source>
        <dbReference type="ARBA" id="ARBA00022833"/>
    </source>
</evidence>
<dbReference type="VEuPathDB" id="TrichDB:TVAG_271760"/>